<evidence type="ECO:0000256" key="1">
    <source>
        <dbReference type="ARBA" id="ARBA00023002"/>
    </source>
</evidence>
<dbReference type="SUPFAM" id="SSF51735">
    <property type="entry name" value="NAD(P)-binding Rossmann-fold domains"/>
    <property type="match status" value="1"/>
</dbReference>
<protein>
    <submittedName>
        <fullName evidence="5">Phosphoglycerate dehydrogenase</fullName>
        <ecNumber evidence="5">1.1.1.79</ecNumber>
    </submittedName>
</protein>
<organism evidence="5 7">
    <name type="scientific">Staphylococcus caeli</name>
    <dbReference type="NCBI Taxonomy" id="2201815"/>
    <lineage>
        <taxon>Bacteria</taxon>
        <taxon>Bacillati</taxon>
        <taxon>Bacillota</taxon>
        <taxon>Bacilli</taxon>
        <taxon>Bacillales</taxon>
        <taxon>Staphylococcaceae</taxon>
        <taxon>Staphylococcus</taxon>
    </lineage>
</organism>
<dbReference type="InterPro" id="IPR006140">
    <property type="entry name" value="D-isomer_DH_NAD-bd"/>
</dbReference>
<evidence type="ECO:0000313" key="6">
    <source>
        <dbReference type="Proteomes" id="UP000095412"/>
    </source>
</evidence>
<evidence type="ECO:0000313" key="7">
    <source>
        <dbReference type="Proteomes" id="UP000095768"/>
    </source>
</evidence>
<dbReference type="Proteomes" id="UP000095412">
    <property type="component" value="Unassembled WGS sequence"/>
</dbReference>
<dbReference type="Proteomes" id="UP000095768">
    <property type="component" value="Unassembled WGS sequence"/>
</dbReference>
<dbReference type="EC" id="1.1.1.79" evidence="5"/>
<accession>A0A1D4Q187</accession>
<reference evidence="5 7" key="2">
    <citation type="submission" date="2016-09" db="EMBL/GenBank/DDBJ databases">
        <authorList>
            <consortium name="Pathogen Informatics"/>
        </authorList>
    </citation>
    <scope>NUCLEOTIDE SEQUENCE [LARGE SCALE GENOMIC DNA]</scope>
    <source>
        <strain evidence="5 7">82B</strain>
    </source>
</reference>
<name>A0A1D4Q187_9STAP</name>
<dbReference type="Gene3D" id="3.40.50.720">
    <property type="entry name" value="NAD(P)-binding Rossmann-like Domain"/>
    <property type="match status" value="2"/>
</dbReference>
<evidence type="ECO:0000313" key="5">
    <source>
        <dbReference type="EMBL" id="SCT28953.1"/>
    </source>
</evidence>
<keyword evidence="1 5" id="KW-0560">Oxidoreductase</keyword>
<gene>
    <name evidence="5" type="primary">ghrB_2</name>
    <name evidence="5" type="ORF">SAMEA2297795_02175</name>
    <name evidence="4" type="ORF">SAMEA2297796_01958</name>
</gene>
<dbReference type="AlphaFoldDB" id="A0A1D4Q187"/>
<dbReference type="RefSeq" id="WP_069996136.1">
    <property type="nucleotide sequence ID" value="NZ_FMPG01000011.1"/>
</dbReference>
<dbReference type="OrthoDB" id="9805416at2"/>
<keyword evidence="6" id="KW-1185">Reference proteome</keyword>
<sequence>MKAVSLVRLGELEKDLIETFPNIEFIFTNGVSDITDEDKKSMNILFGYDGEVNERFLRNCPHLKWIAWYATGVNNLPLQYIKNNNIKLTNGKGVHAKQMSEFIFAYILNDYKNMKTSYINQKNKFYDSTLTGTRVSGKTILFLGTGKIASYTAKIASVMGMEVIGINTTGHVAPDFTTTYATKELDDVLPIADIVVNTLPETKETIHLLKSREFEVMKESALFINVGRGTIVKESILIDALKQNQIRHACLDVFENEPLAPENELYHLDNVTITAHITGNGSENKMEVTEIFKKNLDSILNKGDLIENEVNPDSGY</sequence>
<dbReference type="EMBL" id="FMPI01000015">
    <property type="protein sequence ID" value="SCT21147.1"/>
    <property type="molecule type" value="Genomic_DNA"/>
</dbReference>
<proteinExistence type="predicted"/>
<reference evidence="4 6" key="1">
    <citation type="submission" date="2016-09" db="EMBL/GenBank/DDBJ databases">
        <authorList>
            <consortium name="Pathogen Informatics"/>
            <person name="Sun Q."/>
            <person name="Inoue M."/>
        </authorList>
    </citation>
    <scope>NUCLEOTIDE SEQUENCE [LARGE SCALE GENOMIC DNA]</scope>
    <source>
        <strain evidence="4 6">82C</strain>
    </source>
</reference>
<feature type="domain" description="D-isomer specific 2-hydroxyacid dehydrogenase NAD-binding" evidence="3">
    <location>
        <begin position="105"/>
        <end position="277"/>
    </location>
</feature>
<dbReference type="PANTHER" id="PTHR43333:SF1">
    <property type="entry name" value="D-ISOMER SPECIFIC 2-HYDROXYACID DEHYDROGENASE NAD-BINDING DOMAIN-CONTAINING PROTEIN"/>
    <property type="match status" value="1"/>
</dbReference>
<dbReference type="CDD" id="cd12155">
    <property type="entry name" value="PGDH_1"/>
    <property type="match status" value="1"/>
</dbReference>
<dbReference type="GO" id="GO:0051287">
    <property type="term" value="F:NAD binding"/>
    <property type="evidence" value="ECO:0007669"/>
    <property type="project" value="InterPro"/>
</dbReference>
<dbReference type="PANTHER" id="PTHR43333">
    <property type="entry name" value="2-HACID_DH_C DOMAIN-CONTAINING PROTEIN"/>
    <property type="match status" value="1"/>
</dbReference>
<keyword evidence="2" id="KW-0520">NAD</keyword>
<dbReference type="Pfam" id="PF02826">
    <property type="entry name" value="2-Hacid_dh_C"/>
    <property type="match status" value="1"/>
</dbReference>
<dbReference type="EMBL" id="FMPG01000011">
    <property type="protein sequence ID" value="SCT28953.1"/>
    <property type="molecule type" value="Genomic_DNA"/>
</dbReference>
<dbReference type="SUPFAM" id="SSF52283">
    <property type="entry name" value="Formate/glycerate dehydrogenase catalytic domain-like"/>
    <property type="match status" value="1"/>
</dbReference>
<evidence type="ECO:0000259" key="3">
    <source>
        <dbReference type="Pfam" id="PF02826"/>
    </source>
</evidence>
<evidence type="ECO:0000256" key="2">
    <source>
        <dbReference type="ARBA" id="ARBA00023027"/>
    </source>
</evidence>
<evidence type="ECO:0000313" key="4">
    <source>
        <dbReference type="EMBL" id="SCT21147.1"/>
    </source>
</evidence>
<dbReference type="GO" id="GO:0030267">
    <property type="term" value="F:glyoxylate reductase (NADPH) activity"/>
    <property type="evidence" value="ECO:0007669"/>
    <property type="project" value="UniProtKB-EC"/>
</dbReference>
<dbReference type="InterPro" id="IPR036291">
    <property type="entry name" value="NAD(P)-bd_dom_sf"/>
</dbReference>